<dbReference type="Pfam" id="PF07963">
    <property type="entry name" value="N_methyl"/>
    <property type="match status" value="1"/>
</dbReference>
<dbReference type="NCBIfam" id="TIGR02532">
    <property type="entry name" value="IV_pilin_GFxxxE"/>
    <property type="match status" value="1"/>
</dbReference>
<reference evidence="3" key="1">
    <citation type="submission" date="2021-12" db="EMBL/GenBank/DDBJ databases">
        <authorList>
            <person name="Rodrigo-Torres L."/>
            <person name="Arahal R. D."/>
            <person name="Lucena T."/>
        </authorList>
    </citation>
    <scope>NUCLEOTIDE SEQUENCE</scope>
    <source>
        <strain evidence="3">CECT 8267</strain>
    </source>
</reference>
<dbReference type="EMBL" id="CAKLPX010000005">
    <property type="protein sequence ID" value="CAH0993206.1"/>
    <property type="molecule type" value="Genomic_DNA"/>
</dbReference>
<dbReference type="InterPro" id="IPR054402">
    <property type="entry name" value="Tt1218-like_dom"/>
</dbReference>
<feature type="domain" description="Type IV pilin Tt1218-like" evidence="2">
    <location>
        <begin position="29"/>
        <end position="94"/>
    </location>
</feature>
<feature type="transmembrane region" description="Helical" evidence="1">
    <location>
        <begin position="6"/>
        <end position="30"/>
    </location>
</feature>
<keyword evidence="1" id="KW-0472">Membrane</keyword>
<dbReference type="NCBIfam" id="TIGR02523">
    <property type="entry name" value="type_IV_pilV"/>
    <property type="match status" value="1"/>
</dbReference>
<protein>
    <recommendedName>
        <fullName evidence="2">Type IV pilin Tt1218-like domain-containing protein</fullName>
    </recommendedName>
</protein>
<evidence type="ECO:0000259" key="2">
    <source>
        <dbReference type="Pfam" id="PF22150"/>
    </source>
</evidence>
<dbReference type="Proteomes" id="UP000838100">
    <property type="component" value="Unassembled WGS sequence"/>
</dbReference>
<evidence type="ECO:0000256" key="1">
    <source>
        <dbReference type="SAM" id="Phobius"/>
    </source>
</evidence>
<evidence type="ECO:0000313" key="4">
    <source>
        <dbReference type="Proteomes" id="UP000838100"/>
    </source>
</evidence>
<dbReference type="InterPro" id="IPR012902">
    <property type="entry name" value="N_methyl_site"/>
</dbReference>
<dbReference type="PROSITE" id="PS00409">
    <property type="entry name" value="PROKAR_NTER_METHYL"/>
    <property type="match status" value="1"/>
</dbReference>
<comment type="caution">
    <text evidence="3">The sequence shown here is derived from an EMBL/GenBank/DDBJ whole genome shotgun (WGS) entry which is preliminary data.</text>
</comment>
<proteinExistence type="predicted"/>
<keyword evidence="1" id="KW-0812">Transmembrane</keyword>
<evidence type="ECO:0000313" key="3">
    <source>
        <dbReference type="EMBL" id="CAH0993206.1"/>
    </source>
</evidence>
<gene>
    <name evidence="3" type="ORF">SIN8267_03347</name>
</gene>
<dbReference type="InterPro" id="IPR013362">
    <property type="entry name" value="Pilus_4_PilV"/>
</dbReference>
<organism evidence="3 4">
    <name type="scientific">Sinobacterium norvegicum</name>
    <dbReference type="NCBI Taxonomy" id="1641715"/>
    <lineage>
        <taxon>Bacteria</taxon>
        <taxon>Pseudomonadati</taxon>
        <taxon>Pseudomonadota</taxon>
        <taxon>Gammaproteobacteria</taxon>
        <taxon>Cellvibrionales</taxon>
        <taxon>Spongiibacteraceae</taxon>
        <taxon>Sinobacterium</taxon>
    </lineage>
</organism>
<keyword evidence="4" id="KW-1185">Reference proteome</keyword>
<dbReference type="Pfam" id="PF22150">
    <property type="entry name" value="Tt1218-like"/>
    <property type="match status" value="1"/>
</dbReference>
<name>A0ABM9AIZ9_9GAMM</name>
<dbReference type="RefSeq" id="WP_237445882.1">
    <property type="nucleotide sequence ID" value="NZ_CAKLPX010000005.1"/>
</dbReference>
<keyword evidence="1" id="KW-1133">Transmembrane helix</keyword>
<sequence length="159" mass="17457">MHKNQQGFTLIEVLVSLLIIVVGLLGMMAFQMQGLRNNLHTQAQSQAIILAHDMAERMRSNRGGWEDKDYDNINAKGSATSCSDCSYQQTANNDAFAWITAIEAALPGKSGSAAKGTVIKEAGAGNSEQWWNITITWYEKSEVVGDDAIEKTYLLTVTR</sequence>
<accession>A0ABM9AIZ9</accession>